<dbReference type="EMBL" id="JADKPN010000001">
    <property type="protein sequence ID" value="MBF4762305.1"/>
    <property type="molecule type" value="Genomic_DNA"/>
</dbReference>
<keyword evidence="9" id="KW-1185">Reference proteome</keyword>
<comment type="subcellular location">
    <subcellularLocation>
        <location evidence="1">Membrane</location>
        <topology evidence="1">Multi-pass membrane protein</topology>
    </subcellularLocation>
</comment>
<name>A0A930VCH4_9ACTN</name>
<comment type="caution">
    <text evidence="8">The sequence shown here is derived from an EMBL/GenBank/DDBJ whole genome shotgun (WGS) entry which is preliminary data.</text>
</comment>
<keyword evidence="5 6" id="KW-0472">Membrane</keyword>
<dbReference type="RefSeq" id="WP_194705435.1">
    <property type="nucleotide sequence ID" value="NZ_JADKPN010000001.1"/>
</dbReference>
<evidence type="ECO:0000256" key="1">
    <source>
        <dbReference type="ARBA" id="ARBA00004141"/>
    </source>
</evidence>
<evidence type="ECO:0000313" key="8">
    <source>
        <dbReference type="EMBL" id="MBF4762305.1"/>
    </source>
</evidence>
<dbReference type="GO" id="GO:0016020">
    <property type="term" value="C:membrane"/>
    <property type="evidence" value="ECO:0007669"/>
    <property type="project" value="UniProtKB-SubCell"/>
</dbReference>
<evidence type="ECO:0000256" key="2">
    <source>
        <dbReference type="ARBA" id="ARBA00007375"/>
    </source>
</evidence>
<dbReference type="Proteomes" id="UP000640489">
    <property type="component" value="Unassembled WGS sequence"/>
</dbReference>
<evidence type="ECO:0000256" key="3">
    <source>
        <dbReference type="ARBA" id="ARBA00022692"/>
    </source>
</evidence>
<dbReference type="InterPro" id="IPR012506">
    <property type="entry name" value="TMEM86B-like"/>
</dbReference>
<sequence length="235" mass="24142">MPRSRIVIPGAAYAALAIADSVAAGTSTSAAARRLRYVIKPALMPVLAAAFLEGTRGRTARTDGNLLRTGTAVAQAFSWGGDVALLGAGERAFLTGVGSFFGAHVAYIAAFLSVRGQRKDYDEAGLRLAAGLWLTAAPLMSWAAGRKDPALRGPVAAYATILCGMFATSRVLDPGLGQGARRTLQAGTALFVLSDTLLATQKFLLTEPRPALESAVMATYTAAQGLIAAGVASSA</sequence>
<dbReference type="PANTHER" id="PTHR31885:SF6">
    <property type="entry name" value="GH04784P"/>
    <property type="match status" value="1"/>
</dbReference>
<dbReference type="Pfam" id="PF07947">
    <property type="entry name" value="YhhN"/>
    <property type="match status" value="1"/>
</dbReference>
<organism evidence="8 9">
    <name type="scientific">Nocardioides islandensis</name>
    <dbReference type="NCBI Taxonomy" id="433663"/>
    <lineage>
        <taxon>Bacteria</taxon>
        <taxon>Bacillati</taxon>
        <taxon>Actinomycetota</taxon>
        <taxon>Actinomycetes</taxon>
        <taxon>Propionibacteriales</taxon>
        <taxon>Nocardioidaceae</taxon>
        <taxon>Nocardioides</taxon>
    </lineage>
</organism>
<dbReference type="GO" id="GO:0016787">
    <property type="term" value="F:hydrolase activity"/>
    <property type="evidence" value="ECO:0007669"/>
    <property type="project" value="TreeGrafter"/>
</dbReference>
<evidence type="ECO:0000256" key="5">
    <source>
        <dbReference type="ARBA" id="ARBA00023136"/>
    </source>
</evidence>
<comment type="similarity">
    <text evidence="2">Belongs to the TMEM86 family.</text>
</comment>
<accession>A0A930VCH4</accession>
<feature type="chain" id="PRO_5039489424" evidence="7">
    <location>
        <begin position="20"/>
        <end position="235"/>
    </location>
</feature>
<evidence type="ECO:0000256" key="7">
    <source>
        <dbReference type="SAM" id="SignalP"/>
    </source>
</evidence>
<feature type="transmembrane region" description="Helical" evidence="6">
    <location>
        <begin position="92"/>
        <end position="112"/>
    </location>
</feature>
<proteinExistence type="inferred from homology"/>
<evidence type="ECO:0000256" key="6">
    <source>
        <dbReference type="SAM" id="Phobius"/>
    </source>
</evidence>
<gene>
    <name evidence="8" type="ORF">ISU07_04135</name>
</gene>
<dbReference type="AlphaFoldDB" id="A0A930VCH4"/>
<keyword evidence="4 6" id="KW-1133">Transmembrane helix</keyword>
<feature type="transmembrane region" description="Helical" evidence="6">
    <location>
        <begin position="155"/>
        <end position="172"/>
    </location>
</feature>
<reference evidence="8" key="1">
    <citation type="submission" date="2020-11" db="EMBL/GenBank/DDBJ databases">
        <title>Nocardioides sp. nov., isolated from Soil of Cynanchum wilfordii Hemsley rhizosphere.</title>
        <authorList>
            <person name="Lee J.-S."/>
            <person name="Suh M.K."/>
            <person name="Kim J.-S."/>
        </authorList>
    </citation>
    <scope>NUCLEOTIDE SEQUENCE</scope>
    <source>
        <strain evidence="8">KCTC 19275</strain>
    </source>
</reference>
<protein>
    <submittedName>
        <fullName evidence="8">Lysoplasmalogenase</fullName>
    </submittedName>
</protein>
<keyword evidence="3 6" id="KW-0812">Transmembrane</keyword>
<evidence type="ECO:0000313" key="9">
    <source>
        <dbReference type="Proteomes" id="UP000640489"/>
    </source>
</evidence>
<dbReference type="PANTHER" id="PTHR31885">
    <property type="entry name" value="GH04784P"/>
    <property type="match status" value="1"/>
</dbReference>
<evidence type="ECO:0000256" key="4">
    <source>
        <dbReference type="ARBA" id="ARBA00022989"/>
    </source>
</evidence>
<feature type="transmembrane region" description="Helical" evidence="6">
    <location>
        <begin position="124"/>
        <end position="143"/>
    </location>
</feature>
<feature type="signal peptide" evidence="7">
    <location>
        <begin position="1"/>
        <end position="19"/>
    </location>
</feature>
<keyword evidence="7" id="KW-0732">Signal</keyword>